<dbReference type="Gene3D" id="3.10.450.70">
    <property type="entry name" value="Disulphide bond isomerase, DsbC/G, N-terminal"/>
    <property type="match status" value="1"/>
</dbReference>
<feature type="signal peptide" evidence="7">
    <location>
        <begin position="1"/>
        <end position="23"/>
    </location>
</feature>
<evidence type="ECO:0000256" key="4">
    <source>
        <dbReference type="ARBA" id="ARBA00022764"/>
    </source>
</evidence>
<dbReference type="GO" id="GO:0042597">
    <property type="term" value="C:periplasmic space"/>
    <property type="evidence" value="ECO:0007669"/>
    <property type="project" value="UniProtKB-SubCell"/>
</dbReference>
<comment type="subcellular location">
    <subcellularLocation>
        <location evidence="1 7">Periplasm</location>
    </subcellularLocation>
</comment>
<evidence type="ECO:0000259" key="9">
    <source>
        <dbReference type="Pfam" id="PF13098"/>
    </source>
</evidence>
<dbReference type="OrthoDB" id="12976at2"/>
<dbReference type="PANTHER" id="PTHR35272:SF3">
    <property type="entry name" value="THIOL:DISULFIDE INTERCHANGE PROTEIN DSBC"/>
    <property type="match status" value="1"/>
</dbReference>
<organism evidence="10 11">
    <name type="scientific">Agarivorans albus MKT 106</name>
    <dbReference type="NCBI Taxonomy" id="1331007"/>
    <lineage>
        <taxon>Bacteria</taxon>
        <taxon>Pseudomonadati</taxon>
        <taxon>Pseudomonadota</taxon>
        <taxon>Gammaproteobacteria</taxon>
        <taxon>Alteromonadales</taxon>
        <taxon>Alteromonadaceae</taxon>
        <taxon>Agarivorans</taxon>
    </lineage>
</organism>
<dbReference type="InterPro" id="IPR036249">
    <property type="entry name" value="Thioredoxin-like_sf"/>
</dbReference>
<sequence length="271" mass="29735">MKLSKALLLSMSLFGLSLNTAWSDDASEQPETKVAQADMTNKLDTTKTKQVIEARLGVKVDAVAETPLAGIYEVATSQGMFYVSQDGRYLIQGSLFDLVNRVNLTDASMAKVRIKQLASFENDMIVFKAKDEKYVVTVFTDTSCGYCRKLHNEMYTYKEKNQQTQKVETLAGYTDLGITVRYLAFPRGGVDSPVYGEMQSVWCADDKAGAMSAAKNGSSVAKASCDNTVLKQYQLGEAFGVRGTPAMVLEDGTMLPGYRPPAALLEFLERS</sequence>
<keyword evidence="4 7" id="KW-0574">Periplasm</keyword>
<evidence type="ECO:0000313" key="10">
    <source>
        <dbReference type="EMBL" id="GAD01592.1"/>
    </source>
</evidence>
<evidence type="ECO:0000256" key="5">
    <source>
        <dbReference type="ARBA" id="ARBA00023157"/>
    </source>
</evidence>
<dbReference type="SUPFAM" id="SSF52833">
    <property type="entry name" value="Thioredoxin-like"/>
    <property type="match status" value="1"/>
</dbReference>
<accession>R9PJQ7</accession>
<evidence type="ECO:0000256" key="2">
    <source>
        <dbReference type="ARBA" id="ARBA00009813"/>
    </source>
</evidence>
<dbReference type="InterPro" id="IPR009094">
    <property type="entry name" value="DiS-bond_isomerase_DsbC/G_N_sf"/>
</dbReference>
<evidence type="ECO:0000256" key="6">
    <source>
        <dbReference type="ARBA" id="ARBA00023284"/>
    </source>
</evidence>
<dbReference type="Gene3D" id="3.40.30.10">
    <property type="entry name" value="Glutaredoxin"/>
    <property type="match status" value="1"/>
</dbReference>
<reference evidence="10" key="1">
    <citation type="journal article" date="2013" name="Genome Announc.">
        <title>Draft Genome Sequence of Agarivorans albus Strain MKT 106T, an Agarolytic Marine Bacterium.</title>
        <authorList>
            <person name="Yasuike M."/>
            <person name="Nakamura Y."/>
            <person name="Kai W."/>
            <person name="Fujiwara A."/>
            <person name="Fukui Y."/>
            <person name="Satomi M."/>
            <person name="Sano M."/>
        </authorList>
    </citation>
    <scope>NUCLEOTIDE SEQUENCE [LARGE SCALE GENOMIC DNA]</scope>
</reference>
<dbReference type="InterPro" id="IPR018950">
    <property type="entry name" value="DiS-bond_isomerase_DsbC/G_N"/>
</dbReference>
<evidence type="ECO:0000313" key="11">
    <source>
        <dbReference type="Proteomes" id="UP000014461"/>
    </source>
</evidence>
<dbReference type="STRING" id="1331007.AALB_1672"/>
<proteinExistence type="inferred from homology"/>
<evidence type="ECO:0000256" key="3">
    <source>
        <dbReference type="ARBA" id="ARBA00022729"/>
    </source>
</evidence>
<comment type="caution">
    <text evidence="10">The sequence shown here is derived from an EMBL/GenBank/DDBJ whole genome shotgun (WGS) entry which is preliminary data.</text>
</comment>
<dbReference type="EMBL" id="BARX01000009">
    <property type="protein sequence ID" value="GAD01592.1"/>
    <property type="molecule type" value="Genomic_DNA"/>
</dbReference>
<dbReference type="Pfam" id="PF13098">
    <property type="entry name" value="Thioredoxin_2"/>
    <property type="match status" value="1"/>
</dbReference>
<dbReference type="InterPro" id="IPR051470">
    <property type="entry name" value="Thiol:disulfide_interchange"/>
</dbReference>
<feature type="chain" id="PRO_5010003614" description="Thiol:disulfide interchange protein" evidence="7">
    <location>
        <begin position="24"/>
        <end position="271"/>
    </location>
</feature>
<comment type="function">
    <text evidence="7">Required for disulfide bond formation in some periplasmic proteins. Acts by transferring its disulfide bond to other proteins and is reduced in the process.</text>
</comment>
<feature type="domain" description="Disulphide bond isomerase DsbC/G N-terminal" evidence="8">
    <location>
        <begin position="44"/>
        <end position="106"/>
    </location>
</feature>
<gene>
    <name evidence="10" type="ORF">AALB_1672</name>
</gene>
<evidence type="ECO:0000256" key="1">
    <source>
        <dbReference type="ARBA" id="ARBA00004418"/>
    </source>
</evidence>
<evidence type="ECO:0000259" key="8">
    <source>
        <dbReference type="Pfam" id="PF10411"/>
    </source>
</evidence>
<dbReference type="InterPro" id="IPR033954">
    <property type="entry name" value="DiS-bond_Isoase_DsbC/G"/>
</dbReference>
<dbReference type="Pfam" id="PF10411">
    <property type="entry name" value="DsbC_N"/>
    <property type="match status" value="1"/>
</dbReference>
<dbReference type="CDD" id="cd03020">
    <property type="entry name" value="DsbA_DsbC_DsbG"/>
    <property type="match status" value="1"/>
</dbReference>
<comment type="similarity">
    <text evidence="2 7">Belongs to the thioredoxin family. DsbC subfamily.</text>
</comment>
<evidence type="ECO:0000256" key="7">
    <source>
        <dbReference type="RuleBase" id="RU364038"/>
    </source>
</evidence>
<protein>
    <recommendedName>
        <fullName evidence="7">Thiol:disulfide interchange protein</fullName>
    </recommendedName>
</protein>
<keyword evidence="3 7" id="KW-0732">Signal</keyword>
<dbReference type="InterPro" id="IPR012336">
    <property type="entry name" value="Thioredoxin-like_fold"/>
</dbReference>
<name>R9PJQ7_AGAAL</name>
<dbReference type="Proteomes" id="UP000014461">
    <property type="component" value="Unassembled WGS sequence"/>
</dbReference>
<dbReference type="RefSeq" id="WP_016401360.1">
    <property type="nucleotide sequence ID" value="NZ_BARX01000009.1"/>
</dbReference>
<keyword evidence="11" id="KW-1185">Reference proteome</keyword>
<dbReference type="AlphaFoldDB" id="R9PJQ7"/>
<dbReference type="PANTHER" id="PTHR35272">
    <property type="entry name" value="THIOL:DISULFIDE INTERCHANGE PROTEIN DSBC-RELATED"/>
    <property type="match status" value="1"/>
</dbReference>
<feature type="domain" description="Thioredoxin-like fold" evidence="9">
    <location>
        <begin position="129"/>
        <end position="268"/>
    </location>
</feature>
<dbReference type="SUPFAM" id="SSF54423">
    <property type="entry name" value="DsbC/DsbG N-terminal domain-like"/>
    <property type="match status" value="1"/>
</dbReference>
<keyword evidence="5" id="KW-1015">Disulfide bond</keyword>
<keyword evidence="6 7" id="KW-0676">Redox-active center</keyword>